<dbReference type="PANTHER" id="PTHR24291">
    <property type="entry name" value="CYTOCHROME P450 FAMILY 4"/>
    <property type="match status" value="1"/>
</dbReference>
<comment type="similarity">
    <text evidence="1 8">Belongs to the cytochrome P450 family.</text>
</comment>
<evidence type="ECO:0000256" key="7">
    <source>
        <dbReference type="PIRSR" id="PIRSR602401-1"/>
    </source>
</evidence>
<organism evidence="9 10">
    <name type="scientific">Seminavis robusta</name>
    <dbReference type="NCBI Taxonomy" id="568900"/>
    <lineage>
        <taxon>Eukaryota</taxon>
        <taxon>Sar</taxon>
        <taxon>Stramenopiles</taxon>
        <taxon>Ochrophyta</taxon>
        <taxon>Bacillariophyta</taxon>
        <taxon>Bacillariophyceae</taxon>
        <taxon>Bacillariophycidae</taxon>
        <taxon>Naviculales</taxon>
        <taxon>Naviculaceae</taxon>
        <taxon>Seminavis</taxon>
    </lineage>
</organism>
<gene>
    <name evidence="9" type="ORF">SEMRO_1472_G275530.1</name>
</gene>
<dbReference type="GO" id="GO:0004497">
    <property type="term" value="F:monooxygenase activity"/>
    <property type="evidence" value="ECO:0007669"/>
    <property type="project" value="UniProtKB-KW"/>
</dbReference>
<evidence type="ECO:0000256" key="1">
    <source>
        <dbReference type="ARBA" id="ARBA00010617"/>
    </source>
</evidence>
<keyword evidence="6 8" id="KW-0503">Monooxygenase</keyword>
<accession>A0A9N8ERR6</accession>
<evidence type="ECO:0000256" key="6">
    <source>
        <dbReference type="ARBA" id="ARBA00023033"/>
    </source>
</evidence>
<dbReference type="GO" id="GO:0005506">
    <property type="term" value="F:iron ion binding"/>
    <property type="evidence" value="ECO:0007669"/>
    <property type="project" value="InterPro"/>
</dbReference>
<dbReference type="OrthoDB" id="47084at2759"/>
<dbReference type="InterPro" id="IPR001128">
    <property type="entry name" value="Cyt_P450"/>
</dbReference>
<name>A0A9N8ERR6_9STRA</name>
<dbReference type="PROSITE" id="PS00086">
    <property type="entry name" value="CYTOCHROME_P450"/>
    <property type="match status" value="1"/>
</dbReference>
<dbReference type="InterPro" id="IPR002401">
    <property type="entry name" value="Cyt_P450_E_grp-I"/>
</dbReference>
<dbReference type="PRINTS" id="PR00463">
    <property type="entry name" value="EP450I"/>
</dbReference>
<evidence type="ECO:0000256" key="2">
    <source>
        <dbReference type="ARBA" id="ARBA00022617"/>
    </source>
</evidence>
<sequence length="528" mass="59475">MVLSSLLPEKKSPIAGIPVIPGGTLWGGHLHLLQEPDFRQALHNWTVAHADDHGRCTFYMGPTTPSLSVTHCDDVQHLLKASAHRNAFPLMRTHFEQLFGKNTVGLANGKEWKQQRSRITKALHSTAVVQHHERAFTETTQRFVKQLLFANDTTTSLECPDLVPLMKALTMDCFGQAAFHVDFKTCQQLMQKQNDNDNNNTGSVAIGPAFEALTTDLMRRMSKDVLVPTSHVYSLPTAANQTYAHEKEKVLNFLLDIIRKRQELMKQQDKDVPADLLSGFLEHFSTEVDGNDANHNEQELALIIAQSILGLLFAGYETSSVTMSYTLHQLSQHPEVLDKCLEEIKQVQKNDNDDNNNPHTSTTIDTPFVYLEAVVKETLRLYPPAISTTRTAERDFELPAIPGGTLDDKDKIHVPKGTYLYVPIWIIQRDPKHFDHPNEFRPERWVTRNNASEWQPRSDVNAKAWIPFSAGARACPGQRFAMQEMITILSTLLPLVTLKAPDDYVLEPHRDGFVQVPKGGVPMTLGKR</sequence>
<dbReference type="EMBL" id="CAICTM010001470">
    <property type="protein sequence ID" value="CAB9523919.1"/>
    <property type="molecule type" value="Genomic_DNA"/>
</dbReference>
<dbReference type="InterPro" id="IPR017972">
    <property type="entry name" value="Cyt_P450_CS"/>
</dbReference>
<dbReference type="Pfam" id="PF00067">
    <property type="entry name" value="p450"/>
    <property type="match status" value="1"/>
</dbReference>
<keyword evidence="4 8" id="KW-0560">Oxidoreductase</keyword>
<comment type="caution">
    <text evidence="9">The sequence shown here is derived from an EMBL/GenBank/DDBJ whole genome shotgun (WGS) entry which is preliminary data.</text>
</comment>
<keyword evidence="3 7" id="KW-0479">Metal-binding</keyword>
<reference evidence="9" key="1">
    <citation type="submission" date="2020-06" db="EMBL/GenBank/DDBJ databases">
        <authorList>
            <consortium name="Plant Systems Biology data submission"/>
        </authorList>
    </citation>
    <scope>NUCLEOTIDE SEQUENCE</scope>
    <source>
        <strain evidence="9">D6</strain>
    </source>
</reference>
<dbReference type="Gene3D" id="1.10.630.10">
    <property type="entry name" value="Cytochrome P450"/>
    <property type="match status" value="1"/>
</dbReference>
<evidence type="ECO:0000256" key="8">
    <source>
        <dbReference type="RuleBase" id="RU000461"/>
    </source>
</evidence>
<keyword evidence="10" id="KW-1185">Reference proteome</keyword>
<evidence type="ECO:0000313" key="10">
    <source>
        <dbReference type="Proteomes" id="UP001153069"/>
    </source>
</evidence>
<dbReference type="GO" id="GO:0020037">
    <property type="term" value="F:heme binding"/>
    <property type="evidence" value="ECO:0007669"/>
    <property type="project" value="InterPro"/>
</dbReference>
<dbReference type="InterPro" id="IPR036396">
    <property type="entry name" value="Cyt_P450_sf"/>
</dbReference>
<dbReference type="SUPFAM" id="SSF48264">
    <property type="entry name" value="Cytochrome P450"/>
    <property type="match status" value="1"/>
</dbReference>
<evidence type="ECO:0000256" key="3">
    <source>
        <dbReference type="ARBA" id="ARBA00022723"/>
    </source>
</evidence>
<evidence type="ECO:0000256" key="5">
    <source>
        <dbReference type="ARBA" id="ARBA00023004"/>
    </source>
</evidence>
<dbReference type="GO" id="GO:0016705">
    <property type="term" value="F:oxidoreductase activity, acting on paired donors, with incorporation or reduction of molecular oxygen"/>
    <property type="evidence" value="ECO:0007669"/>
    <property type="project" value="InterPro"/>
</dbReference>
<dbReference type="InterPro" id="IPR050196">
    <property type="entry name" value="Cytochrome_P450_Monoox"/>
</dbReference>
<dbReference type="AlphaFoldDB" id="A0A9N8ERR6"/>
<dbReference type="PRINTS" id="PR00385">
    <property type="entry name" value="P450"/>
</dbReference>
<keyword evidence="5 7" id="KW-0408">Iron</keyword>
<dbReference type="Proteomes" id="UP001153069">
    <property type="component" value="Unassembled WGS sequence"/>
</dbReference>
<protein>
    <submittedName>
        <fullName evidence="9">Psoralen synthase</fullName>
    </submittedName>
</protein>
<proteinExistence type="inferred from homology"/>
<evidence type="ECO:0000313" key="9">
    <source>
        <dbReference type="EMBL" id="CAB9523919.1"/>
    </source>
</evidence>
<evidence type="ECO:0000256" key="4">
    <source>
        <dbReference type="ARBA" id="ARBA00023002"/>
    </source>
</evidence>
<dbReference type="PANTHER" id="PTHR24291:SF50">
    <property type="entry name" value="BIFUNCTIONAL ALBAFLAVENONE MONOOXYGENASE_TERPENE SYNTHASE"/>
    <property type="match status" value="1"/>
</dbReference>
<feature type="binding site" description="axial binding residue" evidence="7">
    <location>
        <position position="475"/>
    </location>
    <ligand>
        <name>heme</name>
        <dbReference type="ChEBI" id="CHEBI:30413"/>
    </ligand>
    <ligandPart>
        <name>Fe</name>
        <dbReference type="ChEBI" id="CHEBI:18248"/>
    </ligandPart>
</feature>
<comment type="cofactor">
    <cofactor evidence="7">
        <name>heme</name>
        <dbReference type="ChEBI" id="CHEBI:30413"/>
    </cofactor>
</comment>
<keyword evidence="2 7" id="KW-0349">Heme</keyword>